<evidence type="ECO:0000313" key="6">
    <source>
        <dbReference type="Proteomes" id="UP001429357"/>
    </source>
</evidence>
<keyword evidence="6" id="KW-1185">Reference proteome</keyword>
<gene>
    <name evidence="5" type="ORF">BAU18_000617</name>
</gene>
<comment type="catalytic activity">
    <reaction evidence="4">
        <text>Hydrolysis of terminal, non-reducing alpha-D-galactose residues in alpha-D-galactosides, including galactose oligosaccharides, galactomannans and galactolipids.</text>
        <dbReference type="EC" id="3.2.1.22"/>
    </reaction>
</comment>
<dbReference type="SUPFAM" id="SSF51445">
    <property type="entry name" value="(Trans)glycosidases"/>
    <property type="match status" value="1"/>
</dbReference>
<evidence type="ECO:0000256" key="2">
    <source>
        <dbReference type="ARBA" id="ARBA00022801"/>
    </source>
</evidence>
<dbReference type="RefSeq" id="WP_161870657.1">
    <property type="nucleotide sequence ID" value="NZ_MAEI02000001.1"/>
</dbReference>
<dbReference type="InterPro" id="IPR017853">
    <property type="entry name" value="GH"/>
</dbReference>
<keyword evidence="2 4" id="KW-0378">Hydrolase</keyword>
<dbReference type="Gene3D" id="2.60.40.1180">
    <property type="entry name" value="Golgi alpha-mannosidase II"/>
    <property type="match status" value="1"/>
</dbReference>
<name>A0ABV0EYZ3_9ENTE</name>
<dbReference type="Pfam" id="PF16499">
    <property type="entry name" value="Melibiase_2"/>
    <property type="match status" value="2"/>
</dbReference>
<dbReference type="InterPro" id="IPR013780">
    <property type="entry name" value="Glyco_hydro_b"/>
</dbReference>
<keyword evidence="4" id="KW-1015">Disulfide bond</keyword>
<dbReference type="InterPro" id="IPR002241">
    <property type="entry name" value="Glyco_hydro_27"/>
</dbReference>
<comment type="caution">
    <text evidence="5">The sequence shown here is derived from an EMBL/GenBank/DDBJ whole genome shotgun (WGS) entry which is preliminary data.</text>
</comment>
<proteinExistence type="inferred from homology"/>
<evidence type="ECO:0000256" key="1">
    <source>
        <dbReference type="ARBA" id="ARBA00009743"/>
    </source>
</evidence>
<dbReference type="CDD" id="cd14792">
    <property type="entry name" value="GH27"/>
    <property type="match status" value="1"/>
</dbReference>
<dbReference type="EMBL" id="MAEI02000001">
    <property type="protein sequence ID" value="MEO1781038.1"/>
    <property type="molecule type" value="Genomic_DNA"/>
</dbReference>
<dbReference type="InterPro" id="IPR013785">
    <property type="entry name" value="Aldolase_TIM"/>
</dbReference>
<keyword evidence="3 4" id="KW-0326">Glycosidase</keyword>
<dbReference type="PRINTS" id="PR00740">
    <property type="entry name" value="GLHYDRLASE27"/>
</dbReference>
<evidence type="ECO:0000256" key="4">
    <source>
        <dbReference type="RuleBase" id="RU361168"/>
    </source>
</evidence>
<sequence length="421" mass="48148">MSHLDFAKTPPMGWNSWDCYGASVREDEVRAHADFMAENLKEYGWEYVVVDIQWSEPEADSTWYHAFYPLCMDEYSRLIPAENRFPSAANGVGFKALGDYIHDKGLKFGIHIMRGIPRQAVHQNTPIKGTDLRARDIAENNICPWNSDMYGVNVDKPEGQLYYDSLMELYASWGVDFIKVDDIANSYLYGGGHLKEIAAIRKAIDKTGREIVLSLSPGPAKVHEGWFLQDNANMWRMTDDFWDHWDALYVMFDRCAEWAPFVRPGNWPDCDMLPLGHIGIRAHDGGGGDNWTRFTKDEQYLLMSLWTIFQSPLMYGGTLPDIDDFTLSLFTNKAVMEMYHSLTSRRQLYRDEQFIIWEAASADDKYYGVFNVSEAAAELPAVLKELLDGESYTDLWANQELAKAEAMTVNSHGGRLFKVVK</sequence>
<dbReference type="Proteomes" id="UP001429357">
    <property type="component" value="Unassembled WGS sequence"/>
</dbReference>
<dbReference type="PANTHER" id="PTHR11452">
    <property type="entry name" value="ALPHA-GALACTOSIDASE/ALPHA-N-ACETYLGALACTOSAMINIDASE"/>
    <property type="match status" value="1"/>
</dbReference>
<dbReference type="PANTHER" id="PTHR11452:SF42">
    <property type="entry name" value="ALPHA-GALACTOSIDASE"/>
    <property type="match status" value="1"/>
</dbReference>
<accession>A0ABV0EYZ3</accession>
<dbReference type="Gene3D" id="3.20.20.70">
    <property type="entry name" value="Aldolase class I"/>
    <property type="match status" value="1"/>
</dbReference>
<comment type="similarity">
    <text evidence="1 4">Belongs to the glycosyl hydrolase 27 family.</text>
</comment>
<reference evidence="6" key="1">
    <citation type="submission" date="2016-06" db="EMBL/GenBank/DDBJ databases">
        <title>Four novel species of enterococci isolated from chicken manure.</title>
        <authorList>
            <person name="Van Tyne D."/>
        </authorList>
    </citation>
    <scope>NUCLEOTIDE SEQUENCE [LARGE SCALE GENOMIC DNA]</scope>
    <source>
        <strain evidence="6">JM9A</strain>
    </source>
</reference>
<evidence type="ECO:0000256" key="3">
    <source>
        <dbReference type="ARBA" id="ARBA00023295"/>
    </source>
</evidence>
<protein>
    <recommendedName>
        <fullName evidence="4">Alpha-galactosidase</fullName>
        <ecNumber evidence="4">3.2.1.22</ecNumber>
    </recommendedName>
    <alternativeName>
        <fullName evidence="4">Melibiase</fullName>
    </alternativeName>
</protein>
<organism evidence="5 6">
    <name type="scientific">Enterococcus diestrammenae</name>
    <dbReference type="NCBI Taxonomy" id="1155073"/>
    <lineage>
        <taxon>Bacteria</taxon>
        <taxon>Bacillati</taxon>
        <taxon>Bacillota</taxon>
        <taxon>Bacilli</taxon>
        <taxon>Lactobacillales</taxon>
        <taxon>Enterococcaceae</taxon>
        <taxon>Enterococcus</taxon>
    </lineage>
</organism>
<dbReference type="EC" id="3.2.1.22" evidence="4"/>
<reference evidence="5 6" key="2">
    <citation type="submission" date="2024-02" db="EMBL/GenBank/DDBJ databases">
        <title>The Genome Sequence of Enterococcus diestrammenae JM9A.</title>
        <authorList>
            <person name="Earl A."/>
            <person name="Manson A."/>
            <person name="Gilmore M."/>
            <person name="Sanders J."/>
            <person name="Shea T."/>
            <person name="Howe W."/>
            <person name="Livny J."/>
            <person name="Cuomo C."/>
            <person name="Neafsey D."/>
            <person name="Birren B."/>
        </authorList>
    </citation>
    <scope>NUCLEOTIDE SEQUENCE [LARGE SCALE GENOMIC DNA]</scope>
    <source>
        <strain evidence="5 6">JM9A</strain>
    </source>
</reference>
<evidence type="ECO:0000313" key="5">
    <source>
        <dbReference type="EMBL" id="MEO1781038.1"/>
    </source>
</evidence>